<dbReference type="InterPro" id="IPR021480">
    <property type="entry name" value="Zinc_ribbon_12"/>
</dbReference>
<organism evidence="3 4">
    <name type="scientific">Papaver somniferum</name>
    <name type="common">Opium poppy</name>
    <dbReference type="NCBI Taxonomy" id="3469"/>
    <lineage>
        <taxon>Eukaryota</taxon>
        <taxon>Viridiplantae</taxon>
        <taxon>Streptophyta</taxon>
        <taxon>Embryophyta</taxon>
        <taxon>Tracheophyta</taxon>
        <taxon>Spermatophyta</taxon>
        <taxon>Magnoliopsida</taxon>
        <taxon>Ranunculales</taxon>
        <taxon>Papaveraceae</taxon>
        <taxon>Papaveroideae</taxon>
        <taxon>Papaver</taxon>
    </lineage>
</organism>
<evidence type="ECO:0000259" key="1">
    <source>
        <dbReference type="Pfam" id="PF11331"/>
    </source>
</evidence>
<feature type="domain" description="Enhanced disease resistance 4-like N-terminal" evidence="2">
    <location>
        <begin position="7"/>
        <end position="40"/>
    </location>
</feature>
<evidence type="ECO:0000313" key="4">
    <source>
        <dbReference type="Proteomes" id="UP000316621"/>
    </source>
</evidence>
<reference evidence="3 4" key="1">
    <citation type="journal article" date="2018" name="Science">
        <title>The opium poppy genome and morphinan production.</title>
        <authorList>
            <person name="Guo L."/>
            <person name="Winzer T."/>
            <person name="Yang X."/>
            <person name="Li Y."/>
            <person name="Ning Z."/>
            <person name="He Z."/>
            <person name="Teodor R."/>
            <person name="Lu Y."/>
            <person name="Bowser T.A."/>
            <person name="Graham I.A."/>
            <person name="Ye K."/>
        </authorList>
    </citation>
    <scope>NUCLEOTIDE SEQUENCE [LARGE SCALE GENOMIC DNA]</scope>
    <source>
        <strain evidence="4">cv. HN1</strain>
        <tissue evidence="3">Leaves</tissue>
    </source>
</reference>
<keyword evidence="4" id="KW-1185">Reference proteome</keyword>
<protein>
    <submittedName>
        <fullName evidence="3">Uncharacterized protein</fullName>
    </submittedName>
</protein>
<dbReference type="Gramene" id="RZC62335">
    <property type="protein sequence ID" value="RZC62335"/>
    <property type="gene ID" value="C5167_024080"/>
</dbReference>
<dbReference type="OMA" id="QYWYDYQ"/>
<name>A0A4Y7JRL1_PAPSO</name>
<dbReference type="AlphaFoldDB" id="A0A4Y7JRL1"/>
<gene>
    <name evidence="3" type="ORF">C5167_024080</name>
</gene>
<dbReference type="GO" id="GO:1900150">
    <property type="term" value="P:regulation of defense response to fungus"/>
    <property type="evidence" value="ECO:0007669"/>
    <property type="project" value="InterPro"/>
</dbReference>
<dbReference type="PANTHER" id="PTHR31105">
    <property type="entry name" value="EXTRA-LARGE G-PROTEIN-LIKE"/>
    <property type="match status" value="1"/>
</dbReference>
<dbReference type="EMBL" id="CM010719">
    <property type="protein sequence ID" value="RZC62335.1"/>
    <property type="molecule type" value="Genomic_DNA"/>
</dbReference>
<dbReference type="Pfam" id="PF11331">
    <property type="entry name" value="Zn_ribbon_12"/>
    <property type="match status" value="1"/>
</dbReference>
<dbReference type="PANTHER" id="PTHR31105:SF42">
    <property type="entry name" value="OS02G0258300 PROTEIN"/>
    <property type="match status" value="1"/>
</dbReference>
<evidence type="ECO:0000313" key="3">
    <source>
        <dbReference type="EMBL" id="RZC62335.1"/>
    </source>
</evidence>
<proteinExistence type="predicted"/>
<sequence>MEEGRTKIQRVRCPKCSKILTEPPNSPVYQCGGCGTILQAKIKPAADGLSQKSSEDIGSVKSESERGEIDVLVGIKDDNSISCPKVGDEETVGEKMANGYDSKYKRRSKSPMHKSLAQRGLNMDQDEVLSVSTQKEFVDVEPQIGIANVYQVPDQIPHRPNPRLDGMMANQRMQQVGNQRGRFPSASYADEGSSSYQQSGYSYGYGNPIPSHELDIGYAEQMANRGSNYRYGGRIPAGGSNYPYDEHVSYPVNSSGVSERVQYLENDRAELLKQLQEIQIKLETSGDLTAKPIDRRVPVNARMATHDSYGARDPRLSVEPSGFVTSPSHPYFPGKHVRSSSVSNVMHRHLADLQTFYPPPNELPGYPDMIGSTYGRNLSHSPQRYPHRPSHDYFHGGFDPETGSSYPNNTFFHQPACSCVHCYNKHLQVPLQVHSAVLRDRRFTNPTSNPIGYSVESHPRSYSHGGDNRPLFRPRAQVSVDLDSEFGSVGNRSVEREAEPRVQVPVGLDSEFGSVGNRGVERELEPKSVKRRCYPAAGGAPFITCHNCFGLLKLPRKFMLMQMNERMLKCGACSTVIRILVESKKLICIQETPLKADDEPVVVARESNLHSHGHAKMDSTNSYSDDYGNYRSMDSDSILSSTDPSLKPSESEKIQKLPSSFTATTDGEVSPHNVIAQGGMLDLSKHVIQPPPGSSLQELFEYSTYMRKVDKPGSGNNSIMMEDQAKMVPDLPTMPTSWPNSTENVTQATVIDTSFNDTYTSQDSDAARADLPTRSSIYSSDSDYTVENETPNVSINGHPLSDHLVRKAQKQAGRIYPGEYWYDFRAGFWGAMGQPCSGVIPPHIQEFNYPMPKDCSGGDTSVIVNGRELREKDLNLLASRGLPVTENKSYIIEISGSVVDNDSGEELDSLGKLAPTIEKLKRGFGMKVPKPAAA</sequence>
<accession>A0A4Y7JRL1</accession>
<dbReference type="Proteomes" id="UP000316621">
    <property type="component" value="Chromosome 5"/>
</dbReference>
<feature type="domain" description="Probable zinc-ribbon" evidence="1">
    <location>
        <begin position="537"/>
        <end position="579"/>
    </location>
</feature>
<dbReference type="STRING" id="3469.A0A4Y7JRL1"/>
<dbReference type="OrthoDB" id="2020426at2759"/>
<dbReference type="InterPro" id="IPR055126">
    <property type="entry name" value="EDR4-like_N"/>
</dbReference>
<evidence type="ECO:0000259" key="2">
    <source>
        <dbReference type="Pfam" id="PF22910"/>
    </source>
</evidence>
<dbReference type="InterPro" id="IPR040244">
    <property type="entry name" value="EDR4-like"/>
</dbReference>
<dbReference type="Pfam" id="PF22910">
    <property type="entry name" value="EDR4-like_1st"/>
    <property type="match status" value="1"/>
</dbReference>